<dbReference type="Proteomes" id="UP000054537">
    <property type="component" value="Unassembled WGS sequence"/>
</dbReference>
<name>A0A0A6UMP1_ACTUT</name>
<feature type="transmembrane region" description="Helical" evidence="7">
    <location>
        <begin position="130"/>
        <end position="148"/>
    </location>
</feature>
<dbReference type="GO" id="GO:0051301">
    <property type="term" value="P:cell division"/>
    <property type="evidence" value="ECO:0007669"/>
    <property type="project" value="InterPro"/>
</dbReference>
<feature type="transmembrane region" description="Helical" evidence="7">
    <location>
        <begin position="444"/>
        <end position="463"/>
    </location>
</feature>
<organism evidence="8 9">
    <name type="scientific">Actinoplanes utahensis</name>
    <dbReference type="NCBI Taxonomy" id="1869"/>
    <lineage>
        <taxon>Bacteria</taxon>
        <taxon>Bacillati</taxon>
        <taxon>Actinomycetota</taxon>
        <taxon>Actinomycetes</taxon>
        <taxon>Micromonosporales</taxon>
        <taxon>Micromonosporaceae</taxon>
        <taxon>Actinoplanes</taxon>
    </lineage>
</organism>
<feature type="transmembrane region" description="Helical" evidence="7">
    <location>
        <begin position="259"/>
        <end position="276"/>
    </location>
</feature>
<dbReference type="OrthoDB" id="9812661at2"/>
<keyword evidence="3" id="KW-0133">Cell shape</keyword>
<sequence>MTASAVPAPTPAATGEMSRIRQWKTRRNAELGLLLFAMLLVAAFGATVEANQFDEIRPNFWVPAALIGALFAGLHVVVRFTAPFADPVLLPSVALINGIGVAFLRRLDIARAIAQEKPIPTFFADTSGRQLAWTLLSLILAAVLLLLLRDHRIISRYAYTLGLVGIVLMMIPAVLPASISEVNGAKLWIRIGSVSIQPGEFAKIALVSFFAYYLVRKREVLSLASHRFLGLDFPRGRDLGPVVTVWLFSLLVLVFEKDLGTALLYFGLFIVTLYVATERSSWLIIGLLLFFGGVYLAYLLGASVGGPFANFYDRAELWLDPFSDANYNRESGNSYQLVQGLLGLGTGGLFGTGPGAGSPGTVPEVRTDFIFAGLGEEVGLFGLSAILVLYLLIVERGLHAALAVRDSFGKLVAGGLAFTLGLQVFVILGGITGLIPLTGQTTPFLSAGGSSLMANWLLIAMLLRISDAARRPANSPPDRPSGPKKAPTQLHGAMTEVIKP</sequence>
<evidence type="ECO:0000256" key="4">
    <source>
        <dbReference type="ARBA" id="ARBA00022989"/>
    </source>
</evidence>
<feature type="transmembrane region" description="Helical" evidence="7">
    <location>
        <begin position="60"/>
        <end position="81"/>
    </location>
</feature>
<dbReference type="Pfam" id="PF01098">
    <property type="entry name" value="FTSW_RODA_SPOVE"/>
    <property type="match status" value="1"/>
</dbReference>
<keyword evidence="2 7" id="KW-0812">Transmembrane</keyword>
<accession>A0A0A6UMP1</accession>
<evidence type="ECO:0000256" key="7">
    <source>
        <dbReference type="SAM" id="Phobius"/>
    </source>
</evidence>
<dbReference type="GO" id="GO:0008360">
    <property type="term" value="P:regulation of cell shape"/>
    <property type="evidence" value="ECO:0007669"/>
    <property type="project" value="UniProtKB-KW"/>
</dbReference>
<feature type="transmembrane region" description="Helical" evidence="7">
    <location>
        <begin position="29"/>
        <end position="48"/>
    </location>
</feature>
<dbReference type="GO" id="GO:0015648">
    <property type="term" value="F:lipid-linked peptidoglycan transporter activity"/>
    <property type="evidence" value="ECO:0007669"/>
    <property type="project" value="TreeGrafter"/>
</dbReference>
<dbReference type="InterPro" id="IPR001182">
    <property type="entry name" value="FtsW/RodA"/>
</dbReference>
<feature type="transmembrane region" description="Helical" evidence="7">
    <location>
        <begin position="236"/>
        <end position="253"/>
    </location>
</feature>
<dbReference type="STRING" id="1869.MB27_18030"/>
<dbReference type="PANTHER" id="PTHR30474:SF3">
    <property type="entry name" value="PEPTIDOGLYCAN GLYCOSYLTRANSFERASE RODA"/>
    <property type="match status" value="1"/>
</dbReference>
<keyword evidence="9" id="KW-1185">Reference proteome</keyword>
<evidence type="ECO:0000256" key="1">
    <source>
        <dbReference type="ARBA" id="ARBA00004141"/>
    </source>
</evidence>
<dbReference type="GO" id="GO:0032153">
    <property type="term" value="C:cell division site"/>
    <property type="evidence" value="ECO:0007669"/>
    <property type="project" value="TreeGrafter"/>
</dbReference>
<keyword evidence="4 7" id="KW-1133">Transmembrane helix</keyword>
<dbReference type="AlphaFoldDB" id="A0A0A6UMP1"/>
<dbReference type="EMBL" id="JRTT01000019">
    <property type="protein sequence ID" value="KHD76308.1"/>
    <property type="molecule type" value="Genomic_DNA"/>
</dbReference>
<comment type="subcellular location">
    <subcellularLocation>
        <location evidence="1">Membrane</location>
        <topology evidence="1">Multi-pass membrane protein</topology>
    </subcellularLocation>
</comment>
<feature type="transmembrane region" description="Helical" evidence="7">
    <location>
        <begin position="369"/>
        <end position="394"/>
    </location>
</feature>
<dbReference type="GO" id="GO:0005886">
    <property type="term" value="C:plasma membrane"/>
    <property type="evidence" value="ECO:0007669"/>
    <property type="project" value="TreeGrafter"/>
</dbReference>
<feature type="transmembrane region" description="Helical" evidence="7">
    <location>
        <begin position="283"/>
        <end position="304"/>
    </location>
</feature>
<feature type="transmembrane region" description="Helical" evidence="7">
    <location>
        <begin position="195"/>
        <end position="215"/>
    </location>
</feature>
<protein>
    <submittedName>
        <fullName evidence="8">Cell cycle protein</fullName>
    </submittedName>
</protein>
<feature type="region of interest" description="Disordered" evidence="6">
    <location>
        <begin position="470"/>
        <end position="500"/>
    </location>
</feature>
<proteinExistence type="predicted"/>
<evidence type="ECO:0000313" key="9">
    <source>
        <dbReference type="Proteomes" id="UP000054537"/>
    </source>
</evidence>
<dbReference type="PANTHER" id="PTHR30474">
    <property type="entry name" value="CELL CYCLE PROTEIN"/>
    <property type="match status" value="1"/>
</dbReference>
<dbReference type="eggNOG" id="COG0772">
    <property type="taxonomic scope" value="Bacteria"/>
</dbReference>
<evidence type="ECO:0000256" key="5">
    <source>
        <dbReference type="ARBA" id="ARBA00023136"/>
    </source>
</evidence>
<evidence type="ECO:0000256" key="3">
    <source>
        <dbReference type="ARBA" id="ARBA00022960"/>
    </source>
</evidence>
<reference evidence="8 9" key="1">
    <citation type="submission" date="2014-10" db="EMBL/GenBank/DDBJ databases">
        <title>Draft genome sequence of Actinoplanes utahensis NRRL 12052.</title>
        <authorList>
            <person name="Velasco-Bucheli B."/>
            <person name="del Cerro C."/>
            <person name="Hormigo D."/>
            <person name="Garcia J.L."/>
            <person name="Acebal C."/>
            <person name="Arroyo M."/>
            <person name="de la Mata I."/>
        </authorList>
    </citation>
    <scope>NUCLEOTIDE SEQUENCE [LARGE SCALE GENOMIC DNA]</scope>
    <source>
        <strain evidence="8 9">NRRL 12052</strain>
    </source>
</reference>
<feature type="transmembrane region" description="Helical" evidence="7">
    <location>
        <begin position="88"/>
        <end position="107"/>
    </location>
</feature>
<gene>
    <name evidence="8" type="ORF">MB27_18030</name>
</gene>
<evidence type="ECO:0000256" key="6">
    <source>
        <dbReference type="SAM" id="MobiDB-lite"/>
    </source>
</evidence>
<comment type="caution">
    <text evidence="8">The sequence shown here is derived from an EMBL/GenBank/DDBJ whole genome shotgun (WGS) entry which is preliminary data.</text>
</comment>
<feature type="transmembrane region" description="Helical" evidence="7">
    <location>
        <begin position="415"/>
        <end position="438"/>
    </location>
</feature>
<evidence type="ECO:0000256" key="2">
    <source>
        <dbReference type="ARBA" id="ARBA00022692"/>
    </source>
</evidence>
<keyword evidence="5 7" id="KW-0472">Membrane</keyword>
<feature type="transmembrane region" description="Helical" evidence="7">
    <location>
        <begin position="157"/>
        <end position="175"/>
    </location>
</feature>
<evidence type="ECO:0000313" key="8">
    <source>
        <dbReference type="EMBL" id="KHD76308.1"/>
    </source>
</evidence>